<proteinExistence type="predicted"/>
<feature type="domain" description="FHA" evidence="3">
    <location>
        <begin position="23"/>
        <end position="72"/>
    </location>
</feature>
<dbReference type="PATRIC" id="fig|749927.5.peg.4504"/>
<dbReference type="EMBL" id="CP002000">
    <property type="protein sequence ID" value="ADJ46129.1"/>
    <property type="molecule type" value="Genomic_DNA"/>
</dbReference>
<dbReference type="PROSITE" id="PS50006">
    <property type="entry name" value="FHA_DOMAIN"/>
    <property type="match status" value="1"/>
</dbReference>
<dbReference type="AlphaFoldDB" id="A0A0H3D9B0"/>
<keyword evidence="1" id="KW-0597">Phosphoprotein</keyword>
<accession>A0A0H3D9B0</accession>
<dbReference type="OrthoDB" id="5242544at2"/>
<dbReference type="eggNOG" id="COG1716">
    <property type="taxonomic scope" value="Bacteria"/>
</dbReference>
<dbReference type="KEGG" id="amd:AMED_4356"/>
<dbReference type="Gene3D" id="2.60.200.20">
    <property type="match status" value="1"/>
</dbReference>
<evidence type="ECO:0000256" key="2">
    <source>
        <dbReference type="SAM" id="Phobius"/>
    </source>
</evidence>
<evidence type="ECO:0000313" key="4">
    <source>
        <dbReference type="EMBL" id="ADJ46129.1"/>
    </source>
</evidence>
<name>A0A0H3D9B0_AMYMU</name>
<dbReference type="GeneID" id="92872082"/>
<sequence length="256" mass="26991">MGGARIETLGGSGARLAVRRGSWLVGRGPDADLRLPSDQVSLRHAWIRQDARGTWVADAGSRNGTWVNGRRLAPRQDHPLSDGDRLEFGPVAAVYSDGESGAAHTRTWQRSSSGGGVSFGDVSAGTINNAGRDVNNSYDNRQHHRYEFTTPEGEALSLMATGKGLGRPIMLLGTLMSLTGFGLFGSGIFRFIKAGADSMSAGSFAAPPSPLGPEVFGGVPLGAVGFGLFVLGGVVSSIGLVMAKAARERRRRNERR</sequence>
<dbReference type="CDD" id="cd00060">
    <property type="entry name" value="FHA"/>
    <property type="match status" value="1"/>
</dbReference>
<dbReference type="SMART" id="SM00240">
    <property type="entry name" value="FHA"/>
    <property type="match status" value="1"/>
</dbReference>
<organism evidence="4 5">
    <name type="scientific">Amycolatopsis mediterranei (strain U-32)</name>
    <dbReference type="NCBI Taxonomy" id="749927"/>
    <lineage>
        <taxon>Bacteria</taxon>
        <taxon>Bacillati</taxon>
        <taxon>Actinomycetota</taxon>
        <taxon>Actinomycetes</taxon>
        <taxon>Pseudonocardiales</taxon>
        <taxon>Pseudonocardiaceae</taxon>
        <taxon>Amycolatopsis</taxon>
    </lineage>
</organism>
<reference evidence="4 5" key="1">
    <citation type="journal article" date="2010" name="Cell Res.">
        <title>Complete genome sequence of the rifamycin SV-producing Amycolatopsis mediterranei U32 revealed its genetic characteristics in phylogeny and metabolism.</title>
        <authorList>
            <person name="Zhao W."/>
            <person name="Zhong Y."/>
            <person name="Yuan H."/>
            <person name="Wang J."/>
            <person name="Zheng H."/>
            <person name="Wang Y."/>
            <person name="Cen X."/>
            <person name="Xu F."/>
            <person name="Bai J."/>
            <person name="Han X."/>
            <person name="Lu G."/>
            <person name="Zhu Y."/>
            <person name="Shao Z."/>
            <person name="Yan H."/>
            <person name="Li C."/>
            <person name="Peng N."/>
            <person name="Zhang Z."/>
            <person name="Zhang Y."/>
            <person name="Lin W."/>
            <person name="Fan Y."/>
            <person name="Qin Z."/>
            <person name="Hu Y."/>
            <person name="Zhu B."/>
            <person name="Wang S."/>
            <person name="Ding X."/>
            <person name="Zhao G.P."/>
        </authorList>
    </citation>
    <scope>NUCLEOTIDE SEQUENCE [LARGE SCALE GENOMIC DNA]</scope>
    <source>
        <strain evidence="5">U-32</strain>
    </source>
</reference>
<dbReference type="PANTHER" id="PTHR23308">
    <property type="entry name" value="NUCLEAR INHIBITOR OF PROTEIN PHOSPHATASE-1"/>
    <property type="match status" value="1"/>
</dbReference>
<protein>
    <submittedName>
        <fullName evidence="4">FHA domain-containing protein</fullName>
    </submittedName>
</protein>
<dbReference type="InterPro" id="IPR008984">
    <property type="entry name" value="SMAD_FHA_dom_sf"/>
</dbReference>
<evidence type="ECO:0000313" key="5">
    <source>
        <dbReference type="Proteomes" id="UP000000328"/>
    </source>
</evidence>
<gene>
    <name evidence="4" type="ordered locus">AMED_4356</name>
</gene>
<dbReference type="RefSeq" id="WP_013226201.1">
    <property type="nucleotide sequence ID" value="NC_014318.1"/>
</dbReference>
<dbReference type="HOGENOM" id="CLU_1084344_0_0_11"/>
<dbReference type="InterPro" id="IPR000253">
    <property type="entry name" value="FHA_dom"/>
</dbReference>
<dbReference type="SUPFAM" id="SSF49879">
    <property type="entry name" value="SMAD/FHA domain"/>
    <property type="match status" value="1"/>
</dbReference>
<dbReference type="Pfam" id="PF00498">
    <property type="entry name" value="FHA"/>
    <property type="match status" value="1"/>
</dbReference>
<dbReference type="Proteomes" id="UP000000328">
    <property type="component" value="Chromosome"/>
</dbReference>
<keyword evidence="2" id="KW-0812">Transmembrane</keyword>
<evidence type="ECO:0000256" key="1">
    <source>
        <dbReference type="ARBA" id="ARBA00022553"/>
    </source>
</evidence>
<evidence type="ECO:0000259" key="3">
    <source>
        <dbReference type="PROSITE" id="PS50006"/>
    </source>
</evidence>
<feature type="transmembrane region" description="Helical" evidence="2">
    <location>
        <begin position="169"/>
        <end position="192"/>
    </location>
</feature>
<dbReference type="InterPro" id="IPR050923">
    <property type="entry name" value="Cell_Proc_Reg/RNA_Proc"/>
</dbReference>
<keyword evidence="2" id="KW-1133">Transmembrane helix</keyword>
<feature type="transmembrane region" description="Helical" evidence="2">
    <location>
        <begin position="221"/>
        <end position="246"/>
    </location>
</feature>
<keyword evidence="2" id="KW-0472">Membrane</keyword>